<feature type="compositionally biased region" description="Polar residues" evidence="1">
    <location>
        <begin position="319"/>
        <end position="335"/>
    </location>
</feature>
<keyword evidence="5" id="KW-1185">Reference proteome</keyword>
<feature type="transmembrane region" description="Helical" evidence="2">
    <location>
        <begin position="253"/>
        <end position="276"/>
    </location>
</feature>
<accession>A0AA96FCV6</accession>
<dbReference type="InterPro" id="IPR011009">
    <property type="entry name" value="Kinase-like_dom_sf"/>
</dbReference>
<dbReference type="KEGG" id="dcp:RN607_05975"/>
<feature type="region of interest" description="Disordered" evidence="1">
    <location>
        <begin position="205"/>
        <end position="241"/>
    </location>
</feature>
<evidence type="ECO:0000256" key="1">
    <source>
        <dbReference type="SAM" id="MobiDB-lite"/>
    </source>
</evidence>
<feature type="compositionally biased region" description="Low complexity" evidence="1">
    <location>
        <begin position="291"/>
        <end position="314"/>
    </location>
</feature>
<evidence type="ECO:0000313" key="5">
    <source>
        <dbReference type="Proteomes" id="UP001304125"/>
    </source>
</evidence>
<dbReference type="Gene3D" id="1.10.510.10">
    <property type="entry name" value="Transferase(Phosphotransferase) domain 1"/>
    <property type="match status" value="1"/>
</dbReference>
<dbReference type="Gene3D" id="3.10.450.50">
    <property type="match status" value="1"/>
</dbReference>
<dbReference type="EMBL" id="CP134880">
    <property type="protein sequence ID" value="WNM28551.1"/>
    <property type="molecule type" value="Genomic_DNA"/>
</dbReference>
<reference evidence="3 5" key="1">
    <citation type="submission" date="2023-09" db="EMBL/GenBank/DDBJ databases">
        <title>Demequina sp. a novel bacteria isolated from Capsicum annuum.</title>
        <authorList>
            <person name="Humaira Z."/>
            <person name="Lee J."/>
            <person name="Cho D."/>
        </authorList>
    </citation>
    <scope>NUCLEOTIDE SEQUENCE [LARGE SCALE GENOMIC DNA]</scope>
    <source>
        <strain evidence="3 5">OYTSA14</strain>
        <strain evidence="4">PMTSA13</strain>
    </source>
</reference>
<organism evidence="3 5">
    <name type="scientific">Demequina capsici</name>
    <dbReference type="NCBI Taxonomy" id="3075620"/>
    <lineage>
        <taxon>Bacteria</taxon>
        <taxon>Bacillati</taxon>
        <taxon>Actinomycetota</taxon>
        <taxon>Actinomycetes</taxon>
        <taxon>Micrococcales</taxon>
        <taxon>Demequinaceae</taxon>
        <taxon>Demequina</taxon>
    </lineage>
</organism>
<protein>
    <recommendedName>
        <fullName evidence="6">Protein kinase domain-containing protein</fullName>
    </recommendedName>
</protein>
<gene>
    <name evidence="3" type="ORF">RN606_05770</name>
    <name evidence="4" type="ORF">RN607_05975</name>
</gene>
<feature type="compositionally biased region" description="Low complexity" evidence="1">
    <location>
        <begin position="223"/>
        <end position="240"/>
    </location>
</feature>
<keyword evidence="2" id="KW-0472">Membrane</keyword>
<keyword evidence="2" id="KW-0812">Transmembrane</keyword>
<dbReference type="RefSeq" id="WP_313500947.1">
    <property type="nucleotide sequence ID" value="NZ_CP134879.1"/>
</dbReference>
<accession>A0AA96F7R9</accession>
<evidence type="ECO:0000256" key="2">
    <source>
        <dbReference type="SAM" id="Phobius"/>
    </source>
</evidence>
<dbReference type="SUPFAM" id="SSF56112">
    <property type="entry name" value="Protein kinase-like (PK-like)"/>
    <property type="match status" value="1"/>
</dbReference>
<proteinExistence type="predicted"/>
<keyword evidence="2" id="KW-1133">Transmembrane helix</keyword>
<dbReference type="EMBL" id="CP134879">
    <property type="protein sequence ID" value="WNM25656.1"/>
    <property type="molecule type" value="Genomic_DNA"/>
</dbReference>
<dbReference type="Proteomes" id="UP001304125">
    <property type="component" value="Chromosome"/>
</dbReference>
<evidence type="ECO:0008006" key="6">
    <source>
        <dbReference type="Google" id="ProtNLM"/>
    </source>
</evidence>
<dbReference type="Proteomes" id="UP001303408">
    <property type="component" value="Chromosome"/>
</dbReference>
<dbReference type="AlphaFoldDB" id="A0AA96F7R9"/>
<evidence type="ECO:0000313" key="3">
    <source>
        <dbReference type="EMBL" id="WNM25656.1"/>
    </source>
</evidence>
<evidence type="ECO:0000313" key="4">
    <source>
        <dbReference type="EMBL" id="WNM28551.1"/>
    </source>
</evidence>
<sequence length="458" mass="45363">MDNGTEIAQIRRVVGVGEAVYAAATARAEVVRALAAPELRAPDKIVMQGEAVVALMPVSSGMTLAEVTRATGPLSAGACVWVGTRAARALARLHRAGMAHGAVDADSIVIEDGSAVLLDPGTGVASASPADDVAALGGLLRAAVRAVDGEVMRAWTDPMAADDPAARPTAAMIARALPGAAQERPVALPGPSVASHMRDSAAGISLSAQPAGGRGAGKPTSSGARGRAAAPARAVAPGRRSLAARLSTTPRRLTLGVAGVAFVLLLLAGVLAATVLTRDGDAQATAAGELSATSSAPDVSASASPSASTETGAPRTEEGFTTTPSGDPEQVQTSGPGDPGVAAAQLTTQRFGALAASDAEALIATTAAGSPARERAEEQAISLTGGGLAYEGLAVTVGEVQVLSSAPDSALVSVAYSTSQYVVAVDGEQTTVPPAEESVQLALVAQDGGWRVSDVSQE</sequence>
<name>A0AA96F7R9_9MICO</name>
<feature type="region of interest" description="Disordered" evidence="1">
    <location>
        <begin position="288"/>
        <end position="341"/>
    </location>
</feature>